<evidence type="ECO:0000256" key="2">
    <source>
        <dbReference type="SAM" id="MobiDB-lite"/>
    </source>
</evidence>
<name>A0ABN9U055_9DINO</name>
<keyword evidence="1" id="KW-0234">DNA repair</keyword>
<feature type="compositionally biased region" description="Low complexity" evidence="2">
    <location>
        <begin position="778"/>
        <end position="792"/>
    </location>
</feature>
<evidence type="ECO:0000313" key="5">
    <source>
        <dbReference type="Proteomes" id="UP001189429"/>
    </source>
</evidence>
<evidence type="ECO:0000313" key="4">
    <source>
        <dbReference type="EMBL" id="CAK0851755.1"/>
    </source>
</evidence>
<keyword evidence="5" id="KW-1185">Reference proteome</keyword>
<proteinExistence type="inferred from homology"/>
<accession>A0ABN9U055</accession>
<feature type="non-terminal residue" evidence="4">
    <location>
        <position position="1"/>
    </location>
</feature>
<feature type="region of interest" description="Disordered" evidence="2">
    <location>
        <begin position="777"/>
        <end position="812"/>
    </location>
</feature>
<dbReference type="InterPro" id="IPR010285">
    <property type="entry name" value="DNA_helicase_pif1-like_DEAD"/>
</dbReference>
<dbReference type="EMBL" id="CAUYUJ010015271">
    <property type="protein sequence ID" value="CAK0851755.1"/>
    <property type="molecule type" value="Genomic_DNA"/>
</dbReference>
<comment type="similarity">
    <text evidence="1">Belongs to the helicase family.</text>
</comment>
<keyword evidence="1" id="KW-0347">Helicase</keyword>
<dbReference type="InterPro" id="IPR027417">
    <property type="entry name" value="P-loop_NTPase"/>
</dbReference>
<keyword evidence="1" id="KW-0378">Hydrolase</keyword>
<organism evidence="4 5">
    <name type="scientific">Prorocentrum cordatum</name>
    <dbReference type="NCBI Taxonomy" id="2364126"/>
    <lineage>
        <taxon>Eukaryota</taxon>
        <taxon>Sar</taxon>
        <taxon>Alveolata</taxon>
        <taxon>Dinophyceae</taxon>
        <taxon>Prorocentrales</taxon>
        <taxon>Prorocentraceae</taxon>
        <taxon>Prorocentrum</taxon>
    </lineage>
</organism>
<dbReference type="PANTHER" id="PTHR10492">
    <property type="match status" value="1"/>
</dbReference>
<keyword evidence="1" id="KW-0227">DNA damage</keyword>
<keyword evidence="1" id="KW-0067">ATP-binding</keyword>
<evidence type="ECO:0000256" key="1">
    <source>
        <dbReference type="RuleBase" id="RU363044"/>
    </source>
</evidence>
<dbReference type="Proteomes" id="UP001189429">
    <property type="component" value="Unassembled WGS sequence"/>
</dbReference>
<keyword evidence="1" id="KW-0233">DNA recombination</keyword>
<dbReference type="Pfam" id="PF05970">
    <property type="entry name" value="PIF1"/>
    <property type="match status" value="1"/>
</dbReference>
<reference evidence="4" key="1">
    <citation type="submission" date="2023-10" db="EMBL/GenBank/DDBJ databases">
        <authorList>
            <person name="Chen Y."/>
            <person name="Shah S."/>
            <person name="Dougan E. K."/>
            <person name="Thang M."/>
            <person name="Chan C."/>
        </authorList>
    </citation>
    <scope>NUCLEOTIDE SEQUENCE [LARGE SCALE GENOMIC DNA]</scope>
</reference>
<gene>
    <name evidence="4" type="ORF">PCOR1329_LOCUS43830</name>
</gene>
<sequence length="812" mass="89068">DAKPRTLYEKYETHLMKDFLDRGLSKDTARRELQRTLKASWLAQGNTEEAWVLHSPAHPTTARGAPVPDFTHCTPATAASEANRLWNLIKRDPDQSGAAKDVIDGVRSGASKLIFCQGRAGCGKSTLAKYISYYVRSLGKSCVNVASTGIAALNLPDGATAHSTFKIPIEDAEHLTCRLGHSSAGALTIAAAAVIQWDEWPSCKRAAWDAVLDYLALLQQARPDIYVPKVIITYGDFRQIPPVLKHASRQDVRAASVTTSASWPSFRTWQLRTTHRQIHDSDYASWIERIGQGEVPHTHTIDGEPGYIELDRCSVTHTMDDAITHCFPHINDPAECADRKILTATNEARNTFNDRILDTLTRTYLLHEFIAKSSDAIEYDSNNDTVEDHITAEFLNLQDENGVPPHALRLVVGGLYELMRNFSPCDRLMNHTHVVLKSVYEKHVLVERLDGEQFPLPRICFRWALGRGATTIRRRQYPLRPAYASTFNGSQGTTLARCVVDVRRSPFSHGHLYVALSRVETRTTIRIFTLPERCSTAGKALTKNVVWPAGNAVLDTSVPVRAQPDVGDRIRASLYTVNVTIEMVDTPTKANAGSRLTLSDGISMRSGAPANRHGLATTVKRATDLLKLNQPPNGVCVSAEGLQPPQAGHNPTSGRSWAWVVAAYGDSARAASLATEYVATRAVDIITHCFLKADLHVPATDTQCAWSAKSTLLNNRVSIRRTGSMTNGQTYELNDLINFVYTIHPNVPPKVARALKDFFDAYPSIITEGAGPALVGPASTTVHHSTSAAAAAPKRGVKRPPAPSAAKKAKKR</sequence>
<comment type="catalytic activity">
    <reaction evidence="1">
        <text>ATP + H2O = ADP + phosphate + H(+)</text>
        <dbReference type="Rhea" id="RHEA:13065"/>
        <dbReference type="ChEBI" id="CHEBI:15377"/>
        <dbReference type="ChEBI" id="CHEBI:15378"/>
        <dbReference type="ChEBI" id="CHEBI:30616"/>
        <dbReference type="ChEBI" id="CHEBI:43474"/>
        <dbReference type="ChEBI" id="CHEBI:456216"/>
        <dbReference type="EC" id="5.6.2.3"/>
    </reaction>
</comment>
<protein>
    <recommendedName>
        <fullName evidence="1">ATP-dependent DNA helicase</fullName>
        <ecNumber evidence="1">5.6.2.3</ecNumber>
    </recommendedName>
</protein>
<comment type="caution">
    <text evidence="4">The sequence shown here is derived from an EMBL/GenBank/DDBJ whole genome shotgun (WGS) entry which is preliminary data.</text>
</comment>
<keyword evidence="1" id="KW-0547">Nucleotide-binding</keyword>
<dbReference type="EC" id="5.6.2.3" evidence="1"/>
<comment type="cofactor">
    <cofactor evidence="1">
        <name>Mg(2+)</name>
        <dbReference type="ChEBI" id="CHEBI:18420"/>
    </cofactor>
</comment>
<dbReference type="Gene3D" id="3.40.50.300">
    <property type="entry name" value="P-loop containing nucleotide triphosphate hydrolases"/>
    <property type="match status" value="1"/>
</dbReference>
<evidence type="ECO:0000259" key="3">
    <source>
        <dbReference type="Pfam" id="PF05970"/>
    </source>
</evidence>
<feature type="domain" description="DNA helicase Pif1-like DEAD-box helicase" evidence="3">
    <location>
        <begin position="94"/>
        <end position="298"/>
    </location>
</feature>
<dbReference type="SUPFAM" id="SSF52540">
    <property type="entry name" value="P-loop containing nucleoside triphosphate hydrolases"/>
    <property type="match status" value="2"/>
</dbReference>